<dbReference type="InterPro" id="IPR001466">
    <property type="entry name" value="Beta-lactam-related"/>
</dbReference>
<dbReference type="InterPro" id="IPR012338">
    <property type="entry name" value="Beta-lactam/transpept-like"/>
</dbReference>
<sequence>MSSRRDFLLRTVGATAAALPFGQAVSATDSRLEPTDRPKVSAHDATNDYARRLDAARLATGITGASFAYWDGGTLHTAVSGLRNSVTRDPVTVDTVMHVGSITKVMNAALMMQLVDDSIIALADPVLKHLPELRLRDMQALRRMTCGMLVNHTSGIDGEWLPEYGPDQERIVDAVNRCADLGQLYAPGEATSYCNLATVIAGHMTERLRGKSWYTLVKTRIYEPLGMHHALVDPLEVPRFRASIGDLTDVTTGKLVQTTRPFLAPSFAPAGSTQMTTAADLVMFARAMINGGVGVNGTRILSDASSRRMMEPTAEFVSIGTSILKVGLGWMISEGGVLGHGGGGPGVRSQLYAHPASGRALALLTNCDKGEALKSAFLDPILESWTGIKHSRPPRLKEQVDPRPYEGTYENNADRYIVTVREGGLALRTADKLSTFDNSNQQRPAAALYPVGNDTFEGTTATGSEVAIRFVRPDARGQMRFLASGDRLLARSQ</sequence>
<dbReference type="InterPro" id="IPR006311">
    <property type="entry name" value="TAT_signal"/>
</dbReference>
<protein>
    <submittedName>
        <fullName evidence="2">Serine hydrolase domain-containing protein</fullName>
        <ecNumber evidence="2">3.-.-.-</ecNumber>
    </submittedName>
</protein>
<dbReference type="PROSITE" id="PS51318">
    <property type="entry name" value="TAT"/>
    <property type="match status" value="1"/>
</dbReference>
<dbReference type="Pfam" id="PF00144">
    <property type="entry name" value="Beta-lactamase"/>
    <property type="match status" value="1"/>
</dbReference>
<dbReference type="SUPFAM" id="SSF56601">
    <property type="entry name" value="beta-lactamase/transpeptidase-like"/>
    <property type="match status" value="1"/>
</dbReference>
<dbReference type="PANTHER" id="PTHR46825">
    <property type="entry name" value="D-ALANYL-D-ALANINE-CARBOXYPEPTIDASE/ENDOPEPTIDASE AMPH"/>
    <property type="match status" value="1"/>
</dbReference>
<evidence type="ECO:0000313" key="2">
    <source>
        <dbReference type="EMBL" id="MFC4311977.1"/>
    </source>
</evidence>
<dbReference type="RefSeq" id="WP_380600989.1">
    <property type="nucleotide sequence ID" value="NZ_JBHSDU010000014.1"/>
</dbReference>
<gene>
    <name evidence="2" type="ORF">ACFPN2_23040</name>
</gene>
<dbReference type="Proteomes" id="UP001595904">
    <property type="component" value="Unassembled WGS sequence"/>
</dbReference>
<name>A0ABV8SWY2_9GAMM</name>
<proteinExistence type="predicted"/>
<dbReference type="InterPro" id="IPR050491">
    <property type="entry name" value="AmpC-like"/>
</dbReference>
<dbReference type="Gene3D" id="3.40.710.10">
    <property type="entry name" value="DD-peptidase/beta-lactamase superfamily"/>
    <property type="match status" value="1"/>
</dbReference>
<dbReference type="EC" id="3.-.-.-" evidence="2"/>
<keyword evidence="2" id="KW-0378">Hydrolase</keyword>
<keyword evidence="3" id="KW-1185">Reference proteome</keyword>
<feature type="domain" description="Beta-lactamase-related" evidence="1">
    <location>
        <begin position="55"/>
        <end position="370"/>
    </location>
</feature>
<comment type="caution">
    <text evidence="2">The sequence shown here is derived from an EMBL/GenBank/DDBJ whole genome shotgun (WGS) entry which is preliminary data.</text>
</comment>
<dbReference type="EMBL" id="JBHSDU010000014">
    <property type="protein sequence ID" value="MFC4311977.1"/>
    <property type="molecule type" value="Genomic_DNA"/>
</dbReference>
<dbReference type="GO" id="GO:0016787">
    <property type="term" value="F:hydrolase activity"/>
    <property type="evidence" value="ECO:0007669"/>
    <property type="project" value="UniProtKB-KW"/>
</dbReference>
<accession>A0ABV8SWY2</accession>
<evidence type="ECO:0000259" key="1">
    <source>
        <dbReference type="Pfam" id="PF00144"/>
    </source>
</evidence>
<evidence type="ECO:0000313" key="3">
    <source>
        <dbReference type="Proteomes" id="UP001595904"/>
    </source>
</evidence>
<dbReference type="PANTHER" id="PTHR46825:SF9">
    <property type="entry name" value="BETA-LACTAMASE-RELATED DOMAIN-CONTAINING PROTEIN"/>
    <property type="match status" value="1"/>
</dbReference>
<organism evidence="2 3">
    <name type="scientific">Steroidobacter flavus</name>
    <dbReference type="NCBI Taxonomy" id="1842136"/>
    <lineage>
        <taxon>Bacteria</taxon>
        <taxon>Pseudomonadati</taxon>
        <taxon>Pseudomonadota</taxon>
        <taxon>Gammaproteobacteria</taxon>
        <taxon>Steroidobacterales</taxon>
        <taxon>Steroidobacteraceae</taxon>
        <taxon>Steroidobacter</taxon>
    </lineage>
</organism>
<reference evidence="3" key="1">
    <citation type="journal article" date="2019" name="Int. J. Syst. Evol. Microbiol.">
        <title>The Global Catalogue of Microorganisms (GCM) 10K type strain sequencing project: providing services to taxonomists for standard genome sequencing and annotation.</title>
        <authorList>
            <consortium name="The Broad Institute Genomics Platform"/>
            <consortium name="The Broad Institute Genome Sequencing Center for Infectious Disease"/>
            <person name="Wu L."/>
            <person name="Ma J."/>
        </authorList>
    </citation>
    <scope>NUCLEOTIDE SEQUENCE [LARGE SCALE GENOMIC DNA]</scope>
    <source>
        <strain evidence="3">CGMCC 1.10759</strain>
    </source>
</reference>